<feature type="non-terminal residue" evidence="2">
    <location>
        <position position="1"/>
    </location>
</feature>
<feature type="compositionally biased region" description="Basic and acidic residues" evidence="1">
    <location>
        <begin position="50"/>
        <end position="78"/>
    </location>
</feature>
<organism evidence="2 3">
    <name type="scientific">Trifolium medium</name>
    <dbReference type="NCBI Taxonomy" id="97028"/>
    <lineage>
        <taxon>Eukaryota</taxon>
        <taxon>Viridiplantae</taxon>
        <taxon>Streptophyta</taxon>
        <taxon>Embryophyta</taxon>
        <taxon>Tracheophyta</taxon>
        <taxon>Spermatophyta</taxon>
        <taxon>Magnoliopsida</taxon>
        <taxon>eudicotyledons</taxon>
        <taxon>Gunneridae</taxon>
        <taxon>Pentapetalae</taxon>
        <taxon>rosids</taxon>
        <taxon>fabids</taxon>
        <taxon>Fabales</taxon>
        <taxon>Fabaceae</taxon>
        <taxon>Papilionoideae</taxon>
        <taxon>50 kb inversion clade</taxon>
        <taxon>NPAAA clade</taxon>
        <taxon>Hologalegina</taxon>
        <taxon>IRL clade</taxon>
        <taxon>Trifolieae</taxon>
        <taxon>Trifolium</taxon>
    </lineage>
</organism>
<keyword evidence="3" id="KW-1185">Reference proteome</keyword>
<proteinExistence type="predicted"/>
<feature type="region of interest" description="Disordered" evidence="1">
    <location>
        <begin position="157"/>
        <end position="179"/>
    </location>
</feature>
<name>A0A392QR30_9FABA</name>
<protein>
    <submittedName>
        <fullName evidence="2">Uncharacterized protein</fullName>
    </submittedName>
</protein>
<feature type="region of interest" description="Disordered" evidence="1">
    <location>
        <begin position="18"/>
        <end position="78"/>
    </location>
</feature>
<evidence type="ECO:0000256" key="1">
    <source>
        <dbReference type="SAM" id="MobiDB-lite"/>
    </source>
</evidence>
<sequence>ATLHGDIEAAMRCFEAETKGHSYVGKAPSSTKKPKTTLQLPAPNVSSVDLDSRYSKKEHREENKLRKENKESDGAIKEIPRPISDGEFELILLGEDPNKGVKIDTGLPDLARKQLKACLRVNADLFAWSAVEMPELHPEVACHQLTIDPSASAVVQHRRRQSPEKAEAAEKAVKDLLEA</sequence>
<evidence type="ECO:0000313" key="2">
    <source>
        <dbReference type="EMBL" id="MCI26332.1"/>
    </source>
</evidence>
<reference evidence="2 3" key="1">
    <citation type="journal article" date="2018" name="Front. Plant Sci.">
        <title>Red Clover (Trifolium pratense) and Zigzag Clover (T. medium) - A Picture of Genomic Similarities and Differences.</title>
        <authorList>
            <person name="Dluhosova J."/>
            <person name="Istvanek J."/>
            <person name="Nedelnik J."/>
            <person name="Repkova J."/>
        </authorList>
    </citation>
    <scope>NUCLEOTIDE SEQUENCE [LARGE SCALE GENOMIC DNA]</scope>
    <source>
        <strain evidence="3">cv. 10/8</strain>
        <tissue evidence="2">Leaf</tissue>
    </source>
</reference>
<dbReference type="EMBL" id="LXQA010152654">
    <property type="protein sequence ID" value="MCI26332.1"/>
    <property type="molecule type" value="Genomic_DNA"/>
</dbReference>
<feature type="compositionally biased region" description="Low complexity" evidence="1">
    <location>
        <begin position="26"/>
        <end position="43"/>
    </location>
</feature>
<dbReference type="Proteomes" id="UP000265520">
    <property type="component" value="Unassembled WGS sequence"/>
</dbReference>
<feature type="non-terminal residue" evidence="2">
    <location>
        <position position="179"/>
    </location>
</feature>
<accession>A0A392QR30</accession>
<evidence type="ECO:0000313" key="3">
    <source>
        <dbReference type="Proteomes" id="UP000265520"/>
    </source>
</evidence>
<feature type="compositionally biased region" description="Basic and acidic residues" evidence="1">
    <location>
        <begin position="161"/>
        <end position="179"/>
    </location>
</feature>
<dbReference type="AlphaFoldDB" id="A0A392QR30"/>
<comment type="caution">
    <text evidence="2">The sequence shown here is derived from an EMBL/GenBank/DDBJ whole genome shotgun (WGS) entry which is preliminary data.</text>
</comment>